<evidence type="ECO:0008006" key="9">
    <source>
        <dbReference type="Google" id="ProtNLM"/>
    </source>
</evidence>
<proteinExistence type="inferred from homology"/>
<comment type="caution">
    <text evidence="7">The sequence shown here is derived from an EMBL/GenBank/DDBJ whole genome shotgun (WGS) entry which is preliminary data.</text>
</comment>
<feature type="region of interest" description="Disordered" evidence="6">
    <location>
        <begin position="237"/>
        <end position="261"/>
    </location>
</feature>
<feature type="compositionally biased region" description="Low complexity" evidence="6">
    <location>
        <begin position="1"/>
        <end position="16"/>
    </location>
</feature>
<evidence type="ECO:0000313" key="8">
    <source>
        <dbReference type="Proteomes" id="UP000290289"/>
    </source>
</evidence>
<keyword evidence="5" id="KW-0539">Nucleus</keyword>
<comment type="subcellular location">
    <subcellularLocation>
        <location evidence="1">Nucleus</location>
    </subcellularLocation>
</comment>
<evidence type="ECO:0000256" key="5">
    <source>
        <dbReference type="ARBA" id="ARBA00023242"/>
    </source>
</evidence>
<keyword evidence="3" id="KW-0805">Transcription regulation</keyword>
<organism evidence="7 8">
    <name type="scientific">Malus domestica</name>
    <name type="common">Apple</name>
    <name type="synonym">Pyrus malus</name>
    <dbReference type="NCBI Taxonomy" id="3750"/>
    <lineage>
        <taxon>Eukaryota</taxon>
        <taxon>Viridiplantae</taxon>
        <taxon>Streptophyta</taxon>
        <taxon>Embryophyta</taxon>
        <taxon>Tracheophyta</taxon>
        <taxon>Spermatophyta</taxon>
        <taxon>Magnoliopsida</taxon>
        <taxon>eudicotyledons</taxon>
        <taxon>Gunneridae</taxon>
        <taxon>Pentapetalae</taxon>
        <taxon>rosids</taxon>
        <taxon>fabids</taxon>
        <taxon>Rosales</taxon>
        <taxon>Rosaceae</taxon>
        <taxon>Amygdaloideae</taxon>
        <taxon>Maleae</taxon>
        <taxon>Malus</taxon>
    </lineage>
</organism>
<keyword evidence="8" id="KW-1185">Reference proteome</keyword>
<dbReference type="STRING" id="3750.A0A498HYD1"/>
<feature type="region of interest" description="Disordered" evidence="6">
    <location>
        <begin position="1"/>
        <end position="38"/>
    </location>
</feature>
<keyword evidence="4" id="KW-0804">Transcription</keyword>
<evidence type="ECO:0000256" key="1">
    <source>
        <dbReference type="ARBA" id="ARBA00004123"/>
    </source>
</evidence>
<dbReference type="InterPro" id="IPR021627">
    <property type="entry name" value="Mediator_Med27"/>
</dbReference>
<dbReference type="PANTHER" id="PTHR13130">
    <property type="entry name" value="34 KDA TRANSCRIPTIONAL CO-ACTIVATOR-RELATED"/>
    <property type="match status" value="1"/>
</dbReference>
<dbReference type="Proteomes" id="UP000290289">
    <property type="component" value="Chromosome 14"/>
</dbReference>
<accession>A0A498HYD1</accession>
<dbReference type="GO" id="GO:0006357">
    <property type="term" value="P:regulation of transcription by RNA polymerase II"/>
    <property type="evidence" value="ECO:0007669"/>
    <property type="project" value="TreeGrafter"/>
</dbReference>
<feature type="region of interest" description="Disordered" evidence="6">
    <location>
        <begin position="169"/>
        <end position="196"/>
    </location>
</feature>
<dbReference type="GO" id="GO:0003713">
    <property type="term" value="F:transcription coactivator activity"/>
    <property type="evidence" value="ECO:0007669"/>
    <property type="project" value="TreeGrafter"/>
</dbReference>
<sequence length="389" mass="42595">MQQQQQQPQATTQNSTPPQPSFAGSTTAEAPPKQVAQAMERLSQASRLIADIRIGADRLLEALFVAAQPHQSSKPLQLFLNEDASMRQHLLDLRSVGRQLEESGVLNESLRSRSNSWGLHMPLVCPDGAVVAYAWKRQLAGQAGASAVDRTRLALKAFTDQKRRFFPHLDDASNDQCNESASKKQRISQAPAAHNQEDGIDCKTLSEVLVRMEKVPHLKVSIYERLDWLKRASSLPENESSSETLKDHSYHSSSKLRSGPPDVAPDKVAVIELLFPSTFRAVVSLHPAGSIDPDAVAFFSPDEEHAATALQYFIGVRAETALHCLLQVWTAASNGPEISSTVTASLSSLSAVHYIECVIKFECFRGLPCRLFLRGIVISTVDSCVETGS</sequence>
<name>A0A498HYD1_MALDO</name>
<evidence type="ECO:0000256" key="6">
    <source>
        <dbReference type="SAM" id="MobiDB-lite"/>
    </source>
</evidence>
<comment type="similarity">
    <text evidence="2">Belongs to the Mediator complex subunit 27 family.</text>
</comment>
<dbReference type="EMBL" id="RDQH01000340">
    <property type="protein sequence ID" value="RXH76396.1"/>
    <property type="molecule type" value="Genomic_DNA"/>
</dbReference>
<dbReference type="GO" id="GO:0016592">
    <property type="term" value="C:mediator complex"/>
    <property type="evidence" value="ECO:0007669"/>
    <property type="project" value="InterPro"/>
</dbReference>
<gene>
    <name evidence="7" type="ORF">DVH24_019284</name>
</gene>
<evidence type="ECO:0000313" key="7">
    <source>
        <dbReference type="EMBL" id="RXH76396.1"/>
    </source>
</evidence>
<dbReference type="AlphaFoldDB" id="A0A498HYD1"/>
<dbReference type="PANTHER" id="PTHR13130:SF4">
    <property type="entry name" value="MEDIATOR OF RNA POLYMERASE II TRANSCRIPTION SUBUNIT 27"/>
    <property type="match status" value="1"/>
</dbReference>
<reference evidence="7 8" key="1">
    <citation type="submission" date="2018-10" db="EMBL/GenBank/DDBJ databases">
        <title>A high-quality apple genome assembly.</title>
        <authorList>
            <person name="Hu J."/>
        </authorList>
    </citation>
    <scope>NUCLEOTIDE SEQUENCE [LARGE SCALE GENOMIC DNA]</scope>
    <source>
        <strain evidence="8">cv. HFTH1</strain>
        <tissue evidence="7">Young leaf</tissue>
    </source>
</reference>
<evidence type="ECO:0000256" key="3">
    <source>
        <dbReference type="ARBA" id="ARBA00023015"/>
    </source>
</evidence>
<evidence type="ECO:0000256" key="2">
    <source>
        <dbReference type="ARBA" id="ARBA00008048"/>
    </source>
</evidence>
<protein>
    <recommendedName>
        <fullName evidence="9">Mediator of RNA polymerase II transcription subunit 27</fullName>
    </recommendedName>
</protein>
<evidence type="ECO:0000256" key="4">
    <source>
        <dbReference type="ARBA" id="ARBA00023163"/>
    </source>
</evidence>